<dbReference type="PANTHER" id="PTHR47506:SF1">
    <property type="entry name" value="HTH-TYPE TRANSCRIPTIONAL REGULATOR YJDC"/>
    <property type="match status" value="1"/>
</dbReference>
<dbReference type="InterPro" id="IPR036271">
    <property type="entry name" value="Tet_transcr_reg_TetR-rel_C_sf"/>
</dbReference>
<evidence type="ECO:0000313" key="6">
    <source>
        <dbReference type="EMBL" id="ATC86536.1"/>
    </source>
</evidence>
<evidence type="ECO:0000256" key="2">
    <source>
        <dbReference type="ARBA" id="ARBA00023125"/>
    </source>
</evidence>
<sequence>MRKKDYLIESFISMVAERGMASSGVDAIAKYANVSKKTIYNQFGSKEALAIEAITKFSETIQSKWLTERKEIKDPTELLLKFFTELEESIENDMFYGCIFINMCREYPDLDHDLHKISQVHKNAARAELKTRLKIYGCDSLDNLLKIEILYEGLISQLLVSQDPNLVSKVKEFVLEAANKG</sequence>
<name>A0A290S353_9GAMM</name>
<dbReference type="GO" id="GO:0003677">
    <property type="term" value="F:DNA binding"/>
    <property type="evidence" value="ECO:0007669"/>
    <property type="project" value="UniProtKB-UniRule"/>
</dbReference>
<keyword evidence="1" id="KW-0805">Transcription regulation</keyword>
<evidence type="ECO:0000256" key="1">
    <source>
        <dbReference type="ARBA" id="ARBA00023015"/>
    </source>
</evidence>
<accession>A0A290S353</accession>
<reference evidence="6 7" key="1">
    <citation type="journal article" date="2012" name="J. Bacteriol.">
        <title>Genome sequences of type strains of seven species of the marine bacterium Pseudoalteromonas.</title>
        <authorList>
            <person name="Xie B.B."/>
            <person name="Shu Y.L."/>
            <person name="Qin Q.L."/>
            <person name="Rong J.C."/>
            <person name="Zhang X.Y."/>
            <person name="Chen X.L."/>
            <person name="Shi M."/>
            <person name="He H.L."/>
            <person name="Zhou B.C."/>
            <person name="Zhang Y.Z."/>
        </authorList>
    </citation>
    <scope>NUCLEOTIDE SEQUENCE [LARGE SCALE GENOMIC DNA]</scope>
    <source>
        <strain evidence="6 7">A 37-1-2</strain>
    </source>
</reference>
<evidence type="ECO:0000313" key="7">
    <source>
        <dbReference type="Proteomes" id="UP000016505"/>
    </source>
</evidence>
<dbReference type="InterPro" id="IPR001647">
    <property type="entry name" value="HTH_TetR"/>
</dbReference>
<dbReference type="KEGG" id="part:PARC_a1991"/>
<organism evidence="6 7">
    <name type="scientific">Pseudoalteromonas arctica A 37-1-2</name>
    <dbReference type="NCBI Taxonomy" id="1117313"/>
    <lineage>
        <taxon>Bacteria</taxon>
        <taxon>Pseudomonadati</taxon>
        <taxon>Pseudomonadota</taxon>
        <taxon>Gammaproteobacteria</taxon>
        <taxon>Alteromonadales</taxon>
        <taxon>Pseudoalteromonadaceae</taxon>
        <taxon>Pseudoalteromonas</taxon>
    </lineage>
</organism>
<dbReference type="AlphaFoldDB" id="A0A290S353"/>
<evidence type="ECO:0000259" key="5">
    <source>
        <dbReference type="PROSITE" id="PS50977"/>
    </source>
</evidence>
<keyword evidence="2 4" id="KW-0238">DNA-binding</keyword>
<proteinExistence type="predicted"/>
<feature type="DNA-binding region" description="H-T-H motif" evidence="4">
    <location>
        <begin position="24"/>
        <end position="43"/>
    </location>
</feature>
<dbReference type="InterPro" id="IPR009057">
    <property type="entry name" value="Homeodomain-like_sf"/>
</dbReference>
<evidence type="ECO:0000256" key="4">
    <source>
        <dbReference type="PROSITE-ProRule" id="PRU00335"/>
    </source>
</evidence>
<dbReference type="SUPFAM" id="SSF46689">
    <property type="entry name" value="Homeodomain-like"/>
    <property type="match status" value="1"/>
</dbReference>
<feature type="domain" description="HTH tetR-type" evidence="5">
    <location>
        <begin position="1"/>
        <end position="61"/>
    </location>
</feature>
<keyword evidence="3" id="KW-0804">Transcription</keyword>
<gene>
    <name evidence="6" type="ORF">PARC_a1991</name>
</gene>
<dbReference type="OrthoDB" id="116240at2"/>
<evidence type="ECO:0000256" key="3">
    <source>
        <dbReference type="ARBA" id="ARBA00023163"/>
    </source>
</evidence>
<dbReference type="PRINTS" id="PR00455">
    <property type="entry name" value="HTHTETR"/>
</dbReference>
<dbReference type="PANTHER" id="PTHR47506">
    <property type="entry name" value="TRANSCRIPTIONAL REGULATORY PROTEIN"/>
    <property type="match status" value="1"/>
</dbReference>
<dbReference type="SUPFAM" id="SSF48498">
    <property type="entry name" value="Tetracyclin repressor-like, C-terminal domain"/>
    <property type="match status" value="1"/>
</dbReference>
<dbReference type="Gene3D" id="1.10.357.10">
    <property type="entry name" value="Tetracycline Repressor, domain 2"/>
    <property type="match status" value="1"/>
</dbReference>
<dbReference type="Pfam" id="PF00440">
    <property type="entry name" value="TetR_N"/>
    <property type="match status" value="1"/>
</dbReference>
<dbReference type="PROSITE" id="PS50977">
    <property type="entry name" value="HTH_TETR_2"/>
    <property type="match status" value="1"/>
</dbReference>
<dbReference type="Proteomes" id="UP000016505">
    <property type="component" value="Chromosome I"/>
</dbReference>
<dbReference type="EMBL" id="CP011025">
    <property type="protein sequence ID" value="ATC86536.1"/>
    <property type="molecule type" value="Genomic_DNA"/>
</dbReference>
<protein>
    <recommendedName>
        <fullName evidence="5">HTH tetR-type domain-containing protein</fullName>
    </recommendedName>
</protein>
<dbReference type="RefSeq" id="WP_148664652.1">
    <property type="nucleotide sequence ID" value="NZ_CP011025.1"/>
</dbReference>